<dbReference type="CDD" id="cd00293">
    <property type="entry name" value="USP-like"/>
    <property type="match status" value="1"/>
</dbReference>
<evidence type="ECO:0000313" key="6">
    <source>
        <dbReference type="Proteomes" id="UP000036902"/>
    </source>
</evidence>
<name>A0A127K4R2_9RHOO</name>
<evidence type="ECO:0000256" key="3">
    <source>
        <dbReference type="ARBA" id="ARBA00022840"/>
    </source>
</evidence>
<dbReference type="PANTHER" id="PTHR46268:SF27">
    <property type="entry name" value="UNIVERSAL STRESS PROTEIN RV2623"/>
    <property type="match status" value="1"/>
</dbReference>
<dbReference type="AlphaFoldDB" id="A0A127K4R2"/>
<dbReference type="KEGG" id="thu:AC731_008330"/>
<sequence length="157" mass="17205">MSYEIRSILYASDLTPRSPAVFRHAVGLAMKFNARLHAVTVTLPSSSLPYEEFISEEKMDEIKLAGHKKAEALLRHRIEVFAEANPDLDVKSVLASVRALEGDASRRILDVAKHVLADVIVMGSRGHSTIGELLLGSVAHKVTMKADVPVILVPIDR</sequence>
<dbReference type="Gene3D" id="3.40.50.12370">
    <property type="match status" value="1"/>
</dbReference>
<proteinExistence type="inferred from homology"/>
<dbReference type="Proteomes" id="UP000036902">
    <property type="component" value="Chromosome"/>
</dbReference>
<dbReference type="PANTHER" id="PTHR46268">
    <property type="entry name" value="STRESS RESPONSE PROTEIN NHAX"/>
    <property type="match status" value="1"/>
</dbReference>
<evidence type="ECO:0000313" key="5">
    <source>
        <dbReference type="EMBL" id="AMO36951.1"/>
    </source>
</evidence>
<dbReference type="RefSeq" id="WP_004256914.1">
    <property type="nucleotide sequence ID" value="NZ_CP014646.1"/>
</dbReference>
<dbReference type="InterPro" id="IPR006016">
    <property type="entry name" value="UspA"/>
</dbReference>
<dbReference type="GO" id="GO:0005524">
    <property type="term" value="F:ATP binding"/>
    <property type="evidence" value="ECO:0007669"/>
    <property type="project" value="UniProtKB-KW"/>
</dbReference>
<dbReference type="SUPFAM" id="SSF52402">
    <property type="entry name" value="Adenine nucleotide alpha hydrolases-like"/>
    <property type="match status" value="1"/>
</dbReference>
<keyword evidence="2" id="KW-0547">Nucleotide-binding</keyword>
<protein>
    <submittedName>
        <fullName evidence="5">Universal stress protein UspA</fullName>
    </submittedName>
</protein>
<organism evidence="5 6">
    <name type="scientific">Thauera humireducens</name>
    <dbReference type="NCBI Taxonomy" id="1134435"/>
    <lineage>
        <taxon>Bacteria</taxon>
        <taxon>Pseudomonadati</taxon>
        <taxon>Pseudomonadota</taxon>
        <taxon>Betaproteobacteria</taxon>
        <taxon>Rhodocyclales</taxon>
        <taxon>Zoogloeaceae</taxon>
        <taxon>Thauera</taxon>
    </lineage>
</organism>
<evidence type="ECO:0000256" key="1">
    <source>
        <dbReference type="ARBA" id="ARBA00008791"/>
    </source>
</evidence>
<dbReference type="InterPro" id="IPR006015">
    <property type="entry name" value="Universal_stress_UspA"/>
</dbReference>
<gene>
    <name evidence="5" type="ORF">AC731_008330</name>
</gene>
<keyword evidence="3" id="KW-0067">ATP-binding</keyword>
<reference evidence="6" key="1">
    <citation type="submission" date="2016-03" db="EMBL/GenBank/DDBJ databases">
        <authorList>
            <person name="Ma C."/>
            <person name="Zhou S."/>
            <person name="Yang G."/>
        </authorList>
    </citation>
    <scope>NUCLEOTIDE SEQUENCE [LARGE SCALE GENOMIC DNA]</scope>
    <source>
        <strain evidence="6">SgZ-1</strain>
    </source>
</reference>
<keyword evidence="6" id="KW-1185">Reference proteome</keyword>
<comment type="similarity">
    <text evidence="1">Belongs to the universal stress protein A family.</text>
</comment>
<dbReference type="Pfam" id="PF00582">
    <property type="entry name" value="Usp"/>
    <property type="match status" value="1"/>
</dbReference>
<evidence type="ECO:0000256" key="2">
    <source>
        <dbReference type="ARBA" id="ARBA00022741"/>
    </source>
</evidence>
<evidence type="ECO:0000259" key="4">
    <source>
        <dbReference type="Pfam" id="PF00582"/>
    </source>
</evidence>
<feature type="domain" description="UspA" evidence="4">
    <location>
        <begin position="5"/>
        <end position="154"/>
    </location>
</feature>
<dbReference type="PRINTS" id="PR01438">
    <property type="entry name" value="UNVRSLSTRESS"/>
</dbReference>
<accession>A0A127K4R2</accession>
<dbReference type="EMBL" id="CP014646">
    <property type="protein sequence ID" value="AMO36951.1"/>
    <property type="molecule type" value="Genomic_DNA"/>
</dbReference>
<dbReference type="STRING" id="1134435.AC731_008330"/>